<dbReference type="InterPro" id="IPR003423">
    <property type="entry name" value="OMP_efflux"/>
</dbReference>
<feature type="chain" id="PRO_5046626287" evidence="2">
    <location>
        <begin position="25"/>
        <end position="441"/>
    </location>
</feature>
<sequence length="441" mass="48844">MKLPSITCLAGIISLCWSVNLAGATPAKPQLPQLIEAALAHDFALQQSRQNEQAIRAQRDAVQPLPDPRVSLGLVNVPSDGFALNEQAMTQLKVGVSQRLPRGNSVALQQQALQASATRQPALRAQRAAEVSRDITRVWINLIVLQRSASLIRQQSTLLEQLTSAIENSYASSSGASQYNVLSMELLLTELADRLESVQAKQQAAIASLSNWLPESMLAQLSHSAPGPADHQWLEEYIAQSLAQPTQQHLIERLLQHPQVMAQNADIDVQKIKQQQVAESFEPQWEVNASYAYRQDDPDNMSRADFLSLGVSVDIPLFSRRVKNAALSATISSTASLETEKRLVIQQLLSKVRQLYARYPILHSRLERYQYELLPLRQQHYDAALNAYTSANGDFSDVLQSQLALIDDRMKLLSLQGDMATLMSDLDFYLSPTINDTGAAL</sequence>
<dbReference type="SUPFAM" id="SSF56954">
    <property type="entry name" value="Outer membrane efflux proteins (OEP)"/>
    <property type="match status" value="1"/>
</dbReference>
<accession>A0ABT5L6E1</accession>
<protein>
    <submittedName>
        <fullName evidence="3">TolC family protein</fullName>
    </submittedName>
</protein>
<name>A0ABT5L6E1_9ALTE</name>
<dbReference type="Proteomes" id="UP001218788">
    <property type="component" value="Unassembled WGS sequence"/>
</dbReference>
<dbReference type="PANTHER" id="PTHR30203:SF24">
    <property type="entry name" value="BLR4935 PROTEIN"/>
    <property type="match status" value="1"/>
</dbReference>
<dbReference type="Pfam" id="PF02321">
    <property type="entry name" value="OEP"/>
    <property type="match status" value="1"/>
</dbReference>
<evidence type="ECO:0000256" key="2">
    <source>
        <dbReference type="SAM" id="SignalP"/>
    </source>
</evidence>
<keyword evidence="2" id="KW-0732">Signal</keyword>
<evidence type="ECO:0000313" key="4">
    <source>
        <dbReference type="Proteomes" id="UP001218788"/>
    </source>
</evidence>
<organism evidence="3 4">
    <name type="scientific">Alteromonas gilva</name>
    <dbReference type="NCBI Taxonomy" id="2987522"/>
    <lineage>
        <taxon>Bacteria</taxon>
        <taxon>Pseudomonadati</taxon>
        <taxon>Pseudomonadota</taxon>
        <taxon>Gammaproteobacteria</taxon>
        <taxon>Alteromonadales</taxon>
        <taxon>Alteromonadaceae</taxon>
        <taxon>Alteromonas/Salinimonas group</taxon>
        <taxon>Alteromonas</taxon>
    </lineage>
</organism>
<dbReference type="Gene3D" id="1.20.1600.10">
    <property type="entry name" value="Outer membrane efflux proteins (OEP)"/>
    <property type="match status" value="1"/>
</dbReference>
<evidence type="ECO:0000313" key="3">
    <source>
        <dbReference type="EMBL" id="MDC8832617.1"/>
    </source>
</evidence>
<dbReference type="PANTHER" id="PTHR30203">
    <property type="entry name" value="OUTER MEMBRANE CATION EFFLUX PROTEIN"/>
    <property type="match status" value="1"/>
</dbReference>
<proteinExistence type="inferred from homology"/>
<evidence type="ECO:0000256" key="1">
    <source>
        <dbReference type="ARBA" id="ARBA00007613"/>
    </source>
</evidence>
<dbReference type="InterPro" id="IPR010131">
    <property type="entry name" value="MdtP/NodT-like"/>
</dbReference>
<dbReference type="RefSeq" id="WP_273642459.1">
    <property type="nucleotide sequence ID" value="NZ_JAQQXP010000003.1"/>
</dbReference>
<gene>
    <name evidence="3" type="ORF">OIK42_17830</name>
</gene>
<reference evidence="3 4" key="1">
    <citation type="submission" date="2022-10" db="EMBL/GenBank/DDBJ databases">
        <title>Alteromonas sp. chi3 Genome sequencing.</title>
        <authorList>
            <person name="Park S."/>
        </authorList>
    </citation>
    <scope>NUCLEOTIDE SEQUENCE [LARGE SCALE GENOMIC DNA]</scope>
    <source>
        <strain evidence="4">chi3</strain>
    </source>
</reference>
<comment type="caution">
    <text evidence="3">The sequence shown here is derived from an EMBL/GenBank/DDBJ whole genome shotgun (WGS) entry which is preliminary data.</text>
</comment>
<keyword evidence="4" id="KW-1185">Reference proteome</keyword>
<feature type="signal peptide" evidence="2">
    <location>
        <begin position="1"/>
        <end position="24"/>
    </location>
</feature>
<comment type="similarity">
    <text evidence="1">Belongs to the outer membrane factor (OMF) (TC 1.B.17) family.</text>
</comment>
<dbReference type="EMBL" id="JAQQXP010000003">
    <property type="protein sequence ID" value="MDC8832617.1"/>
    <property type="molecule type" value="Genomic_DNA"/>
</dbReference>